<keyword evidence="2" id="KW-1185">Reference proteome</keyword>
<name>A0A516KQZ3_9CAUD</name>
<protein>
    <submittedName>
        <fullName evidence="1">Uncharacterized protein</fullName>
    </submittedName>
</protein>
<organism evidence="1 2">
    <name type="scientific">Microbacterium phage McGalleon</name>
    <dbReference type="NCBI Taxonomy" id="2590936"/>
    <lineage>
        <taxon>Viruses</taxon>
        <taxon>Duplodnaviria</taxon>
        <taxon>Heunggongvirae</taxon>
        <taxon>Uroviricota</taxon>
        <taxon>Caudoviricetes</taxon>
        <taxon>Ilzatvirus</taxon>
        <taxon>Ilzatvirus mcgalleon</taxon>
    </lineage>
</organism>
<reference evidence="1 2" key="1">
    <citation type="submission" date="2019-06" db="EMBL/GenBank/DDBJ databases">
        <authorList>
            <person name="Kirkpatrick B.L."/>
            <person name="Twichell C.M."/>
            <person name="Davis D.J."/>
            <person name="Hampton E.S."/>
            <person name="Nguyen T."/>
            <person name="Niekamp K.S."/>
            <person name="Riley K.M."/>
            <person name="Lawson J.L."/>
            <person name="Butela K.A."/>
            <person name="Garlena R.A."/>
            <person name="Russell D.A."/>
            <person name="Pope W.H."/>
            <person name="Jacobs-Sera D."/>
            <person name="Hatfull G.F."/>
        </authorList>
    </citation>
    <scope>NUCLEOTIDE SEQUENCE [LARGE SCALE GENOMIC DNA]</scope>
</reference>
<proteinExistence type="predicted"/>
<gene>
    <name evidence="1" type="primary">61</name>
    <name evidence="1" type="ORF">SEA_MCGALLEON_61</name>
</gene>
<dbReference type="RefSeq" id="YP_009908637.1">
    <property type="nucleotide sequence ID" value="NC_049927.1"/>
</dbReference>
<dbReference type="Proteomes" id="UP000320771">
    <property type="component" value="Segment"/>
</dbReference>
<dbReference type="KEGG" id="vg:56214181"/>
<dbReference type="EMBL" id="MN062703">
    <property type="protein sequence ID" value="QDP44112.1"/>
    <property type="molecule type" value="Genomic_DNA"/>
</dbReference>
<evidence type="ECO:0000313" key="2">
    <source>
        <dbReference type="Proteomes" id="UP000320771"/>
    </source>
</evidence>
<sequence length="119" mass="13261">MNADRRMTLMLMIEVCRDADASGQVSNEVHLSMGEAIKSLKQAEYWSVRNIKPERNDSSAKQHAIATIALGALEEAYVAWEAMEYDTMLERLEIACSTNGTAVLPVQETSKKGLRKKSK</sequence>
<accession>A0A516KQZ3</accession>
<dbReference type="GeneID" id="56214181"/>
<evidence type="ECO:0000313" key="1">
    <source>
        <dbReference type="EMBL" id="QDP44112.1"/>
    </source>
</evidence>